<keyword evidence="5 12" id="KW-0256">Endoplasmic reticulum</keyword>
<reference evidence="17" key="1">
    <citation type="journal article" date="2020" name="Stud. Mycol.">
        <title>101 Dothideomycetes genomes: a test case for predicting lifestyles and emergence of pathogens.</title>
        <authorList>
            <person name="Haridas S."/>
            <person name="Albert R."/>
            <person name="Binder M."/>
            <person name="Bloem J."/>
            <person name="Labutti K."/>
            <person name="Salamov A."/>
            <person name="Andreopoulos B."/>
            <person name="Baker S."/>
            <person name="Barry K."/>
            <person name="Bills G."/>
            <person name="Bluhm B."/>
            <person name="Cannon C."/>
            <person name="Castanera R."/>
            <person name="Culley D."/>
            <person name="Daum C."/>
            <person name="Ezra D."/>
            <person name="Gonzalez J."/>
            <person name="Henrissat B."/>
            <person name="Kuo A."/>
            <person name="Liang C."/>
            <person name="Lipzen A."/>
            <person name="Lutzoni F."/>
            <person name="Magnuson J."/>
            <person name="Mondo S."/>
            <person name="Nolan M."/>
            <person name="Ohm R."/>
            <person name="Pangilinan J."/>
            <person name="Park H.-J."/>
            <person name="Ramirez L."/>
            <person name="Alfaro M."/>
            <person name="Sun H."/>
            <person name="Tritt A."/>
            <person name="Yoshinaga Y."/>
            <person name="Zwiers L.-H."/>
            <person name="Turgeon B."/>
            <person name="Goodwin S."/>
            <person name="Spatafora J."/>
            <person name="Crous P."/>
            <person name="Grigoriev I."/>
        </authorList>
    </citation>
    <scope>NUCLEOTIDE SEQUENCE</scope>
    <source>
        <strain evidence="17">CBS 480.64</strain>
    </source>
</reference>
<dbReference type="EC" id="3.2.1.106" evidence="11 12"/>
<dbReference type="PANTHER" id="PTHR10412:SF11">
    <property type="entry name" value="MANNOSYL-OLIGOSACCHARIDE GLUCOSIDASE"/>
    <property type="match status" value="1"/>
</dbReference>
<accession>A0A6A7C2Q4</accession>
<comment type="similarity">
    <text evidence="2 12">Belongs to the glycosyl hydrolase 63 family.</text>
</comment>
<comment type="catalytic activity">
    <reaction evidence="12">
        <text>N(4)-(alpha-D-Glc-(1-&gt;2)-alpha-D-Glc-(1-&gt;3)-alpha-D-Glc-(1-&gt;3)-alpha-D-Man-(1-&gt;2)-alpha-D-Man-(1-&gt;2)-alpha-D-Man-(1-&gt;3)-[alpha-D-Man-(1-&gt;2)-alpha-D-Man-(1-&gt;3)-[alpha-D-Man-(1-&gt;2)-alpha-D-Man-(1-&gt;6)]-alpha-D-Man-(1-&gt;6)]-beta-D-Man-(1-&gt;4)-beta-D-GlcNAc-(1-&gt;4)-beta-D-GlcNAc)-L-asparaginyl-[protein] + H2O = N(4)-(alpha-D-Glc-(1-&gt;3)-alpha-D-Glc-(1-&gt;3)-alpha-D-Man-(1-&gt;2)-alpha-D-Man-(1-&gt;2)-alpha-D-Man-(1-&gt;3)-[alpha-D-Man-(1-&gt;2)-alpha-D-Man-(1-&gt;3)-[alpha-D-Man-(1-&gt;2)-alpha-D-Man-(1-&gt;6)]-alpha-D-Man-(1-&gt;6)]-beta-D-Man-(1-&gt;4)-beta-D-GlcNAc-(1-&gt;4)-beta-D-GlcNAc)-L-asparaginyl-[protein] + beta-D-glucose</text>
        <dbReference type="Rhea" id="RHEA:55988"/>
        <dbReference type="Rhea" id="RHEA-COMP:12806"/>
        <dbReference type="Rhea" id="RHEA-COMP:14355"/>
        <dbReference type="ChEBI" id="CHEBI:15377"/>
        <dbReference type="ChEBI" id="CHEBI:15903"/>
        <dbReference type="ChEBI" id="CHEBI:59082"/>
        <dbReference type="ChEBI" id="CHEBI:132537"/>
        <dbReference type="EC" id="3.2.1.106"/>
    </reaction>
</comment>
<dbReference type="Pfam" id="PF03200">
    <property type="entry name" value="Glyco_hydro_63"/>
    <property type="match status" value="1"/>
</dbReference>
<dbReference type="Gene3D" id="1.50.10.10">
    <property type="match status" value="1"/>
</dbReference>
<comment type="function">
    <text evidence="12">Cleaves the distal alpha 1,2-linked glucose residue from the Glc(3)Man(9)GlcNAc(2) oligosaccharide precursor.</text>
</comment>
<dbReference type="InterPro" id="IPR004888">
    <property type="entry name" value="Glycoside_hydrolase_63"/>
</dbReference>
<feature type="chain" id="PRO_5025555234" description="Mannosyl-oligosaccharide glucosidase" evidence="14">
    <location>
        <begin position="18"/>
        <end position="763"/>
    </location>
</feature>
<evidence type="ECO:0000259" key="16">
    <source>
        <dbReference type="Pfam" id="PF16923"/>
    </source>
</evidence>
<keyword evidence="4 12" id="KW-0378">Hydrolase</keyword>
<evidence type="ECO:0000256" key="14">
    <source>
        <dbReference type="SAM" id="SignalP"/>
    </source>
</evidence>
<evidence type="ECO:0000256" key="6">
    <source>
        <dbReference type="ARBA" id="ARBA00022968"/>
    </source>
</evidence>
<keyword evidence="8" id="KW-0472">Membrane</keyword>
<feature type="signal peptide" evidence="14">
    <location>
        <begin position="1"/>
        <end position="17"/>
    </location>
</feature>
<evidence type="ECO:0000259" key="15">
    <source>
        <dbReference type="Pfam" id="PF03200"/>
    </source>
</evidence>
<keyword evidence="18" id="KW-1185">Reference proteome</keyword>
<keyword evidence="14" id="KW-0732">Signal</keyword>
<dbReference type="GO" id="GO:0006487">
    <property type="term" value="P:protein N-linked glycosylation"/>
    <property type="evidence" value="ECO:0007669"/>
    <property type="project" value="UniProtKB-UniRule"/>
</dbReference>
<evidence type="ECO:0000256" key="9">
    <source>
        <dbReference type="ARBA" id="ARBA00023180"/>
    </source>
</evidence>
<keyword evidence="9 13" id="KW-0325">Glycoprotein</keyword>
<evidence type="ECO:0000313" key="17">
    <source>
        <dbReference type="EMBL" id="KAF2861225.1"/>
    </source>
</evidence>
<dbReference type="InterPro" id="IPR008928">
    <property type="entry name" value="6-hairpin_glycosidase_sf"/>
</dbReference>
<keyword evidence="3" id="KW-0812">Transmembrane</keyword>
<evidence type="ECO:0000256" key="4">
    <source>
        <dbReference type="ARBA" id="ARBA00022801"/>
    </source>
</evidence>
<dbReference type="SUPFAM" id="SSF48208">
    <property type="entry name" value="Six-hairpin glycosidases"/>
    <property type="match status" value="1"/>
</dbReference>
<dbReference type="OrthoDB" id="410058at2759"/>
<keyword evidence="10 12" id="KW-0326">Glycosidase</keyword>
<proteinExistence type="inferred from homology"/>
<protein>
    <recommendedName>
        <fullName evidence="11 12">Mannosyl-oligosaccharide glucosidase</fullName>
        <ecNumber evidence="11 12">3.2.1.106</ecNumber>
    </recommendedName>
    <alternativeName>
        <fullName evidence="13">Glucosidase I</fullName>
    </alternativeName>
</protein>
<dbReference type="InterPro" id="IPR038518">
    <property type="entry name" value="Glyco_hydro_63N_sf"/>
</dbReference>
<dbReference type="InterPro" id="IPR012341">
    <property type="entry name" value="6hp_glycosidase-like_sf"/>
</dbReference>
<evidence type="ECO:0000256" key="2">
    <source>
        <dbReference type="ARBA" id="ARBA00010833"/>
    </source>
</evidence>
<dbReference type="GO" id="GO:0009311">
    <property type="term" value="P:oligosaccharide metabolic process"/>
    <property type="evidence" value="ECO:0007669"/>
    <property type="project" value="UniProtKB-UniRule"/>
</dbReference>
<evidence type="ECO:0000256" key="5">
    <source>
        <dbReference type="ARBA" id="ARBA00022824"/>
    </source>
</evidence>
<dbReference type="PANTHER" id="PTHR10412">
    <property type="entry name" value="MANNOSYL-OLIGOSACCHARIDE GLUCOSIDASE"/>
    <property type="match status" value="1"/>
</dbReference>
<dbReference type="AlphaFoldDB" id="A0A6A7C2Q4"/>
<comment type="pathway">
    <text evidence="13">Glycan metabolism; N-glycan degradation.</text>
</comment>
<name>A0A6A7C2Q4_9PEZI</name>
<evidence type="ECO:0000256" key="1">
    <source>
        <dbReference type="ARBA" id="ARBA00004648"/>
    </source>
</evidence>
<dbReference type="Proteomes" id="UP000799421">
    <property type="component" value="Unassembled WGS sequence"/>
</dbReference>
<dbReference type="Pfam" id="PF16923">
    <property type="entry name" value="Glyco_hydro_63N"/>
    <property type="match status" value="1"/>
</dbReference>
<dbReference type="Gene3D" id="2.70.98.110">
    <property type="entry name" value="Glycosyl hydrolase family 63, N-terminal domain"/>
    <property type="match status" value="1"/>
</dbReference>
<sequence length="763" mass="86968">MRLLALAALVEWATANGASNDTLLWGPYRPNLYFGLRPRIPKSISTSLMWARVEDFMTIPHNVRYTCEQHEGMAGYGWDVYDPRSGGIQTIHDRGNGIDLATSFVKLENGGWAAKIKGTPRNGESEQIRTSVWFTVANEGPGSLEVQAGEEEDGITGDVLFIGHTDDLGNFQLKVTAPSGNEHPMHVHPAYASKPLDKTFVHSLQVPNDATWQAKALLFASMRSTIEGYVNEYTQEKMPPPYQAYTVSHRPGEGNFHILQKVFEGPFEFDVVYTPSNSSASPDVAAAVGKTVAQFSERFLGTFEPQPPFTSSSYLDFSKNLFSNLVGGIGYFYGDQLVDRSYDEAYEELNEGFWQETEEARAAGRQKLEGPYELYTSVPSRPFFPRGFLWDEGFHLLPIVDWDPELAMQIVSSWFKTMDEEGWIAREQILGPEARTKVPEEFQVQYPHYANPPTLFMVLDALLDKGTDIKQWLTEVYPLLQRNFEWYRKTQRGDLRAYDRPAFSSKEGYRWRGRTPRHILTSGLDDYPRAQPPHPGELHADLISWMGMMASTMSRVAKYIGEADDSANYDKIAESIRRNVDDLHWDEKEKAYCDVTVDDYEESIHVCHKGYISIFPFMTGLVGPQSDHLKDILNLIGDKEELWSPHGIRSLSKKDELYMTDENYWRSPVWMNMNYLIVRNLHNIATQPGPHRAQASKLYTLLRHNLIKTVYTSWVETGFAWEQYNPETGSGQRTQHFTGWTSLIVKIMSMSADFSNNPKHDEL</sequence>
<comment type="subcellular location">
    <subcellularLocation>
        <location evidence="1 12">Endoplasmic reticulum membrane</location>
        <topology evidence="1 12">Single-pass type II membrane protein</topology>
    </subcellularLocation>
</comment>
<dbReference type="GO" id="GO:0004573">
    <property type="term" value="F:Glc3Man9GlcNAc2 oligosaccharide glucosidase activity"/>
    <property type="evidence" value="ECO:0007669"/>
    <property type="project" value="UniProtKB-UniRule"/>
</dbReference>
<evidence type="ECO:0000256" key="11">
    <source>
        <dbReference type="ARBA" id="ARBA00038888"/>
    </source>
</evidence>
<evidence type="ECO:0000256" key="8">
    <source>
        <dbReference type="ARBA" id="ARBA00023136"/>
    </source>
</evidence>
<dbReference type="InterPro" id="IPR031631">
    <property type="entry name" value="Glyco_hydro_63N"/>
</dbReference>
<dbReference type="GO" id="GO:0005789">
    <property type="term" value="C:endoplasmic reticulum membrane"/>
    <property type="evidence" value="ECO:0007669"/>
    <property type="project" value="UniProtKB-SubCell"/>
</dbReference>
<evidence type="ECO:0000256" key="12">
    <source>
        <dbReference type="RuleBase" id="RU368089"/>
    </source>
</evidence>
<feature type="domain" description="Glycosyl hydrolase family 63 N-terminal" evidence="16">
    <location>
        <begin position="22"/>
        <end position="245"/>
    </location>
</feature>
<evidence type="ECO:0000313" key="18">
    <source>
        <dbReference type="Proteomes" id="UP000799421"/>
    </source>
</evidence>
<organism evidence="17 18">
    <name type="scientific">Piedraia hortae CBS 480.64</name>
    <dbReference type="NCBI Taxonomy" id="1314780"/>
    <lineage>
        <taxon>Eukaryota</taxon>
        <taxon>Fungi</taxon>
        <taxon>Dikarya</taxon>
        <taxon>Ascomycota</taxon>
        <taxon>Pezizomycotina</taxon>
        <taxon>Dothideomycetes</taxon>
        <taxon>Dothideomycetidae</taxon>
        <taxon>Capnodiales</taxon>
        <taxon>Piedraiaceae</taxon>
        <taxon>Piedraia</taxon>
    </lineage>
</organism>
<feature type="domain" description="Glycosyl hydrolase family 63 C-terminal" evidence="15">
    <location>
        <begin position="286"/>
        <end position="750"/>
    </location>
</feature>
<gene>
    <name evidence="17" type="ORF">K470DRAFT_215633</name>
</gene>
<evidence type="ECO:0000256" key="13">
    <source>
        <dbReference type="RuleBase" id="RU369107"/>
    </source>
</evidence>
<evidence type="ECO:0000256" key="7">
    <source>
        <dbReference type="ARBA" id="ARBA00022989"/>
    </source>
</evidence>
<keyword evidence="6" id="KW-0735">Signal-anchor</keyword>
<evidence type="ECO:0000256" key="10">
    <source>
        <dbReference type="ARBA" id="ARBA00023295"/>
    </source>
</evidence>
<keyword evidence="7" id="KW-1133">Transmembrane helix</keyword>
<evidence type="ECO:0000256" key="3">
    <source>
        <dbReference type="ARBA" id="ARBA00022692"/>
    </source>
</evidence>
<dbReference type="InterPro" id="IPR031335">
    <property type="entry name" value="Glyco_hydro_63_C"/>
</dbReference>
<dbReference type="EMBL" id="MU005974">
    <property type="protein sequence ID" value="KAF2861225.1"/>
    <property type="molecule type" value="Genomic_DNA"/>
</dbReference>